<keyword evidence="6" id="KW-1185">Reference proteome</keyword>
<dbReference type="AlphaFoldDB" id="A0A370BF00"/>
<comment type="caution">
    <text evidence="5">The sequence shown here is derived from an EMBL/GenBank/DDBJ whole genome shotgun (WGS) entry which is preliminary data.</text>
</comment>
<keyword evidence="2" id="KW-0472">Membrane</keyword>
<accession>A0A370BF00</accession>
<dbReference type="InterPro" id="IPR041371">
    <property type="entry name" value="GH92_N"/>
</dbReference>
<name>A0A370BF00_9ACTN</name>
<evidence type="ECO:0000259" key="4">
    <source>
        <dbReference type="Pfam" id="PF17678"/>
    </source>
</evidence>
<evidence type="ECO:0000313" key="6">
    <source>
        <dbReference type="Proteomes" id="UP000253741"/>
    </source>
</evidence>
<dbReference type="Proteomes" id="UP000253741">
    <property type="component" value="Unassembled WGS sequence"/>
</dbReference>
<dbReference type="PANTHER" id="PTHR12143">
    <property type="entry name" value="PEPTIDE N-GLYCANASE PNGASE -RELATED"/>
    <property type="match status" value="1"/>
</dbReference>
<dbReference type="GO" id="GO:0030246">
    <property type="term" value="F:carbohydrate binding"/>
    <property type="evidence" value="ECO:0007669"/>
    <property type="project" value="InterPro"/>
</dbReference>
<dbReference type="InterPro" id="IPR014718">
    <property type="entry name" value="GH-type_carb-bd"/>
</dbReference>
<keyword evidence="2" id="KW-0812">Transmembrane</keyword>
<dbReference type="InterPro" id="IPR050883">
    <property type="entry name" value="PNGase"/>
</dbReference>
<dbReference type="Gene3D" id="3.30.2080.10">
    <property type="entry name" value="GH92 mannosidase domain"/>
    <property type="match status" value="1"/>
</dbReference>
<organism evidence="5 6">
    <name type="scientific">Streptomyces corynorhini</name>
    <dbReference type="NCBI Taxonomy" id="2282652"/>
    <lineage>
        <taxon>Bacteria</taxon>
        <taxon>Bacillati</taxon>
        <taxon>Actinomycetota</taxon>
        <taxon>Actinomycetes</taxon>
        <taxon>Kitasatosporales</taxon>
        <taxon>Streptomycetaceae</taxon>
        <taxon>Streptomyces</taxon>
    </lineage>
</organism>
<dbReference type="EMBL" id="QQNA01000041">
    <property type="protein sequence ID" value="RDG38834.1"/>
    <property type="molecule type" value="Genomic_DNA"/>
</dbReference>
<dbReference type="OrthoDB" id="9804511at2"/>
<feature type="transmembrane region" description="Helical" evidence="2">
    <location>
        <begin position="50"/>
        <end position="68"/>
    </location>
</feature>
<evidence type="ECO:0000259" key="3">
    <source>
        <dbReference type="Pfam" id="PF07971"/>
    </source>
</evidence>
<dbReference type="Gene3D" id="1.20.1050.60">
    <property type="entry name" value="alpha-1,2-mannosidase"/>
    <property type="match status" value="1"/>
</dbReference>
<dbReference type="Gene3D" id="2.70.98.10">
    <property type="match status" value="1"/>
</dbReference>
<evidence type="ECO:0000313" key="5">
    <source>
        <dbReference type="EMBL" id="RDG38834.1"/>
    </source>
</evidence>
<protein>
    <submittedName>
        <fullName evidence="5">Glycoside hydrolase family 92 protein</fullName>
    </submittedName>
</protein>
<evidence type="ECO:0000256" key="2">
    <source>
        <dbReference type="SAM" id="Phobius"/>
    </source>
</evidence>
<dbReference type="PANTHER" id="PTHR12143:SF39">
    <property type="entry name" value="SECRETED PROTEIN"/>
    <property type="match status" value="1"/>
</dbReference>
<dbReference type="NCBIfam" id="TIGR01180">
    <property type="entry name" value="aman2_put"/>
    <property type="match status" value="1"/>
</dbReference>
<keyword evidence="5" id="KW-0378">Hydrolase</keyword>
<feature type="domain" description="Glycosyl hydrolase family 92" evidence="3">
    <location>
        <begin position="357"/>
        <end position="848"/>
    </location>
</feature>
<dbReference type="InterPro" id="IPR012939">
    <property type="entry name" value="Glyco_hydro_92"/>
</dbReference>
<feature type="domain" description="Glycosyl hydrolase family 92 N-terminal" evidence="4">
    <location>
        <begin position="90"/>
        <end position="351"/>
    </location>
</feature>
<dbReference type="InterPro" id="IPR005887">
    <property type="entry name" value="GH92_a_mannosidase_put"/>
</dbReference>
<dbReference type="Pfam" id="PF07971">
    <property type="entry name" value="Glyco_hydro_92"/>
    <property type="match status" value="1"/>
</dbReference>
<dbReference type="Gene3D" id="1.20.1610.10">
    <property type="entry name" value="alpha-1,2-mannosidases domains"/>
    <property type="match status" value="1"/>
</dbReference>
<sequence length="864" mass="90894">MSAFSRGSSRSGPAVPGAGGRFGRRPGGRPGERLDARPGGRFGGRPAGRFGGGVVVAVAAGLLAPFLVGAPAAGTASAASAAEVRSPSAYVDPLIGSANGGNTYPGANLPFGMIAWSPTSTAGDQTNTAAANGYAYGTTRVRGFSLTHVNGAGCHPGAAGDVPVMPFVGDVDSSPTADTKDQKYASGFSHDNEKAEPGRYRVGLDSGVRTDLAVSGRAGVADFTFPADKPASLLFRVSNSLNGSRDAHVDIDAGNRKVTGWVETGAFCGRRANGGENNRKSYYRLYFTASFDRAFSGGGTWHDDQLSAGSTTADGGEGYLTGAGRAGRGSGGYVSFDTRRDNDVRMRLGISYVSLAGAEANLRGEIAPRASAADVAAAGRAVWDKKLRGVRISGGSEAQRTTFYTALYHALQQPNLISDRDGRYPGMGGDPDDKADGMGETQRVVRGQGAQYSNFSGWDQYRAQVQLLALLEPRVAGDFAQSLFNFARQNGGVWDRWVHISGATHVMTGDPTAATLATFYAMGVRDFDAEGAFASLYRQATVPHPDGLSDAGCPGQCEGQRPNLAQYLDSRYAAQDVCHCWGGAAETLEDAVADSALARWAKLLGRDKEAEELTERGGYWRNVFNPQATPGAGYLQARNLDGSWVTPFDPASDRGFAQGTSATYTWMVPQDVQGLAGAMGGREAAAARLDGFFHKPDGSWSLRGGDPLRYDATNEPGIHAPWLYNALGRPWKTQETVRELVDAVYGTGPAGLPGNDDLGTMSAWYVFAALGVYPQTPGRAELLLTSPLFPRAVIAPAGRRGAITVSAPDASAANRYVDSVRFNGRTRDASWVDGSLVRDGGPLAFGLTDRPNTAWATAPERLPR</sequence>
<dbReference type="GO" id="GO:0005829">
    <property type="term" value="C:cytosol"/>
    <property type="evidence" value="ECO:0007669"/>
    <property type="project" value="TreeGrafter"/>
</dbReference>
<dbReference type="FunFam" id="3.30.2080.10:FF:000001">
    <property type="entry name" value="Alpha-1,2-mannosidase subfamily"/>
    <property type="match status" value="1"/>
</dbReference>
<feature type="compositionally biased region" description="Polar residues" evidence="1">
    <location>
        <begin position="1"/>
        <end position="11"/>
    </location>
</feature>
<proteinExistence type="predicted"/>
<evidence type="ECO:0000256" key="1">
    <source>
        <dbReference type="SAM" id="MobiDB-lite"/>
    </source>
</evidence>
<dbReference type="GO" id="GO:0000224">
    <property type="term" value="F:peptide-N4-(N-acetyl-beta-glucosaminyl)asparagine amidase activity"/>
    <property type="evidence" value="ECO:0007669"/>
    <property type="project" value="TreeGrafter"/>
</dbReference>
<feature type="region of interest" description="Disordered" evidence="1">
    <location>
        <begin position="1"/>
        <end position="45"/>
    </location>
</feature>
<dbReference type="GO" id="GO:0005975">
    <property type="term" value="P:carbohydrate metabolic process"/>
    <property type="evidence" value="ECO:0007669"/>
    <property type="project" value="InterPro"/>
</dbReference>
<dbReference type="Pfam" id="PF17678">
    <property type="entry name" value="Glyco_hydro_92N"/>
    <property type="match status" value="1"/>
</dbReference>
<dbReference type="SUPFAM" id="SSF48208">
    <property type="entry name" value="Six-hairpin glycosidases"/>
    <property type="match status" value="1"/>
</dbReference>
<keyword evidence="2" id="KW-1133">Transmembrane helix</keyword>
<dbReference type="InterPro" id="IPR008928">
    <property type="entry name" value="6-hairpin_glycosidase_sf"/>
</dbReference>
<gene>
    <name evidence="5" type="ORF">DVH02_07095</name>
</gene>
<dbReference type="GO" id="GO:0006516">
    <property type="term" value="P:glycoprotein catabolic process"/>
    <property type="evidence" value="ECO:0007669"/>
    <property type="project" value="TreeGrafter"/>
</dbReference>
<reference evidence="5 6" key="1">
    <citation type="submission" date="2018-07" db="EMBL/GenBank/DDBJ databases">
        <title>Streptomyces species from bats.</title>
        <authorList>
            <person name="Dunlap C."/>
        </authorList>
    </citation>
    <scope>NUCLEOTIDE SEQUENCE [LARGE SCALE GENOMIC DNA]</scope>
    <source>
        <strain evidence="5 6">AC230</strain>
    </source>
</reference>